<keyword evidence="1" id="KW-0472">Membrane</keyword>
<dbReference type="AlphaFoldDB" id="A0A6P1MBU9"/>
<evidence type="ECO:0000313" key="4">
    <source>
        <dbReference type="Proteomes" id="UP000463883"/>
    </source>
</evidence>
<evidence type="ECO:0000256" key="1">
    <source>
        <dbReference type="SAM" id="Phobius"/>
    </source>
</evidence>
<evidence type="ECO:0000313" key="3">
    <source>
        <dbReference type="EMBL" id="QHI72179.1"/>
    </source>
</evidence>
<name>A0A6P1MBU9_9FIRM</name>
<protein>
    <submittedName>
        <fullName evidence="3">Zinc ribbon domain-containing protein</fullName>
    </submittedName>
</protein>
<dbReference type="Proteomes" id="UP000463883">
    <property type="component" value="Chromosome"/>
</dbReference>
<feature type="transmembrane region" description="Helical" evidence="1">
    <location>
        <begin position="37"/>
        <end position="58"/>
    </location>
</feature>
<dbReference type="EMBL" id="CP047591">
    <property type="protein sequence ID" value="QHI72179.1"/>
    <property type="molecule type" value="Genomic_DNA"/>
</dbReference>
<sequence>MKSVKPGRGPSMMGGIGSIIAGIFGIFWTIGTVSMGAPWFFSMFGIVFIGAAVVQAIYNFSNATGKNRFSEFDIVDGSEETDPMQEYINGKSHGDSISESLLSSNTETPAFCPYCGARLGEGFEFCSKCGKKIPD</sequence>
<accession>A0A6P1MBU9</accession>
<feature type="domain" description="Zinc-ribbon" evidence="2">
    <location>
        <begin position="111"/>
        <end position="132"/>
    </location>
</feature>
<evidence type="ECO:0000259" key="2">
    <source>
        <dbReference type="Pfam" id="PF13240"/>
    </source>
</evidence>
<dbReference type="RefSeq" id="WP_162361949.1">
    <property type="nucleotide sequence ID" value="NZ_CP047591.1"/>
</dbReference>
<gene>
    <name evidence="3" type="ORF">Ami3637_06975</name>
</gene>
<keyword evidence="4" id="KW-1185">Reference proteome</keyword>
<feature type="transmembrane region" description="Helical" evidence="1">
    <location>
        <begin position="12"/>
        <end position="31"/>
    </location>
</feature>
<dbReference type="InterPro" id="IPR026870">
    <property type="entry name" value="Zinc_ribbon_dom"/>
</dbReference>
<dbReference type="KEGG" id="amic:Ami3637_06975"/>
<reference evidence="3 4" key="1">
    <citation type="submission" date="2020-01" db="EMBL/GenBank/DDBJ databases">
        <title>Genomic analysis of Aminipila sp. CBA3637.</title>
        <authorList>
            <person name="Kim Y.B."/>
            <person name="Roh S.W."/>
        </authorList>
    </citation>
    <scope>NUCLEOTIDE SEQUENCE [LARGE SCALE GENOMIC DNA]</scope>
    <source>
        <strain evidence="3 4">CBA3637</strain>
    </source>
</reference>
<keyword evidence="1" id="KW-1133">Transmembrane helix</keyword>
<keyword evidence="1" id="KW-0812">Transmembrane</keyword>
<proteinExistence type="predicted"/>
<dbReference type="Pfam" id="PF13240">
    <property type="entry name" value="Zn_Ribbon_1"/>
    <property type="match status" value="1"/>
</dbReference>
<organism evidence="3 4">
    <name type="scientific">Aminipila terrae</name>
    <dbReference type="NCBI Taxonomy" id="2697030"/>
    <lineage>
        <taxon>Bacteria</taxon>
        <taxon>Bacillati</taxon>
        <taxon>Bacillota</taxon>
        <taxon>Clostridia</taxon>
        <taxon>Peptostreptococcales</taxon>
        <taxon>Anaerovoracaceae</taxon>
        <taxon>Aminipila</taxon>
    </lineage>
</organism>